<evidence type="ECO:0000313" key="2">
    <source>
        <dbReference type="Proteomes" id="UP001597510"/>
    </source>
</evidence>
<reference evidence="2" key="1">
    <citation type="journal article" date="2019" name="Int. J. Syst. Evol. Microbiol.">
        <title>The Global Catalogue of Microorganisms (GCM) 10K type strain sequencing project: providing services to taxonomists for standard genome sequencing and annotation.</title>
        <authorList>
            <consortium name="The Broad Institute Genomics Platform"/>
            <consortium name="The Broad Institute Genome Sequencing Center for Infectious Disease"/>
            <person name="Wu L."/>
            <person name="Ma J."/>
        </authorList>
    </citation>
    <scope>NUCLEOTIDE SEQUENCE [LARGE SCALE GENOMIC DNA]</scope>
    <source>
        <strain evidence="2">KCTC 52344</strain>
    </source>
</reference>
<comment type="caution">
    <text evidence="1">The sequence shown here is derived from an EMBL/GenBank/DDBJ whole genome shotgun (WGS) entry which is preliminary data.</text>
</comment>
<organism evidence="1 2">
    <name type="scientific">Emticicia soli</name>
    <dbReference type="NCBI Taxonomy" id="2027878"/>
    <lineage>
        <taxon>Bacteria</taxon>
        <taxon>Pseudomonadati</taxon>
        <taxon>Bacteroidota</taxon>
        <taxon>Cytophagia</taxon>
        <taxon>Cytophagales</taxon>
        <taxon>Leadbetterellaceae</taxon>
        <taxon>Emticicia</taxon>
    </lineage>
</organism>
<evidence type="ECO:0000313" key="1">
    <source>
        <dbReference type="EMBL" id="MFD2520353.1"/>
    </source>
</evidence>
<protein>
    <recommendedName>
        <fullName evidence="3">TolC family protein</fullName>
    </recommendedName>
</protein>
<dbReference type="Proteomes" id="UP001597510">
    <property type="component" value="Unassembled WGS sequence"/>
</dbReference>
<name>A0ABW5J5A7_9BACT</name>
<keyword evidence="2" id="KW-1185">Reference proteome</keyword>
<dbReference type="RefSeq" id="WP_340238968.1">
    <property type="nucleotide sequence ID" value="NZ_JBBEWC010000011.1"/>
</dbReference>
<proteinExistence type="predicted"/>
<evidence type="ECO:0008006" key="3">
    <source>
        <dbReference type="Google" id="ProtNLM"/>
    </source>
</evidence>
<sequence length="188" mass="21783">MQYLFLISLSSTAQDVIEWSPDYKLKLSDFQSKSTQIGNVNHYSILPASHMDFSFYMSSYEFMLTKNFNSKVSTTFTQSASVLIAPDNELAQDLLKFAQLNFDLTELYARKYRKKLFESKGVLSNVNFFQEAYKGIEQEYNEKVAELGKLTNVGQANIRIEEAQIQVLKEIDELFEFCKSCKPKRKKK</sequence>
<dbReference type="EMBL" id="JBHULC010000005">
    <property type="protein sequence ID" value="MFD2520353.1"/>
    <property type="molecule type" value="Genomic_DNA"/>
</dbReference>
<accession>A0ABW5J5A7</accession>
<gene>
    <name evidence="1" type="ORF">ACFSR2_05635</name>
</gene>